<comment type="caution">
    <text evidence="2">The sequence shown here is derived from an EMBL/GenBank/DDBJ whole genome shotgun (WGS) entry which is preliminary data.</text>
</comment>
<dbReference type="InterPro" id="IPR048551">
    <property type="entry name" value="DACNV"/>
</dbReference>
<keyword evidence="3" id="KW-1185">Reference proteome</keyword>
<accession>A0A1S9PG39</accession>
<dbReference type="RefSeq" id="WP_078348093.1">
    <property type="nucleotide sequence ID" value="NZ_MBTF01000011.1"/>
</dbReference>
<dbReference type="EMBL" id="MBTF01000011">
    <property type="protein sequence ID" value="OOQ59945.1"/>
    <property type="molecule type" value="Genomic_DNA"/>
</dbReference>
<organism evidence="2 3">
    <name type="scientific">Mucilaginibacter pedocola</name>
    <dbReference type="NCBI Taxonomy" id="1792845"/>
    <lineage>
        <taxon>Bacteria</taxon>
        <taxon>Pseudomonadati</taxon>
        <taxon>Bacteroidota</taxon>
        <taxon>Sphingobacteriia</taxon>
        <taxon>Sphingobacteriales</taxon>
        <taxon>Sphingobacteriaceae</taxon>
        <taxon>Mucilaginibacter</taxon>
    </lineage>
</organism>
<dbReference type="Proteomes" id="UP000189739">
    <property type="component" value="Unassembled WGS sequence"/>
</dbReference>
<reference evidence="2 3" key="1">
    <citation type="submission" date="2016-07" db="EMBL/GenBank/DDBJ databases">
        <title>Genomic analysis of zinc-resistant bacterium Mucilaginibacter pedocola TBZ30.</title>
        <authorList>
            <person name="Huang J."/>
            <person name="Tang J."/>
        </authorList>
    </citation>
    <scope>NUCLEOTIDE SEQUENCE [LARGE SCALE GENOMIC DNA]</scope>
    <source>
        <strain evidence="2 3">TBZ30</strain>
    </source>
</reference>
<dbReference type="OrthoDB" id="782779at2"/>
<dbReference type="Pfam" id="PF21751">
    <property type="entry name" value="DACNV"/>
    <property type="match status" value="1"/>
</dbReference>
<dbReference type="InterPro" id="IPR036888">
    <property type="entry name" value="DNA_integrity_DisA_N_sf"/>
</dbReference>
<dbReference type="STRING" id="1792845.BC343_27725"/>
<evidence type="ECO:0000259" key="1">
    <source>
        <dbReference type="Pfam" id="PF21751"/>
    </source>
</evidence>
<name>A0A1S9PG39_9SPHI</name>
<dbReference type="SUPFAM" id="SSF143597">
    <property type="entry name" value="YojJ-like"/>
    <property type="match status" value="1"/>
</dbReference>
<gene>
    <name evidence="2" type="ORF">BC343_27725</name>
</gene>
<dbReference type="AlphaFoldDB" id="A0A1S9PG39"/>
<sequence length="380" mass="41394">MLSEPTYLPARMVAPAIAEHFKKHLCEAQGLEGVSLATAPDSTIIEAVIDIGFWASLRREEGHSPKVSLALLSPEQSEKPLIFGEKLRLTPQNLIKLAPAVEQPGIHLGVWPDGDDLMIWGTTHSIPSICFVLEVVEPGLLVIKHRRVDGFGKFVNIAVLQGDQIKVLDEVTMGVADCPVLLRSLAKMPLPTFMGDSFNILVQLAASMRVHGKGGLVAVVPVGTEKYRESVVHPIKYPVVPNYSAIPELMAQSETERNKLEWQEALLEAIDLIGGFTAVDGATIITEKYDLLAFGAKLTRAENSARVGQIVLSEPVAQSKATKMHPAQNGGTRHLAAAQFVYDQKDAIALVASQDGQFTVFAWSEDMQLVHAHRIDILLL</sequence>
<dbReference type="Gene3D" id="3.40.1700.10">
    <property type="entry name" value="DNA integrity scanning protein, DisA, N-terminal domain"/>
    <property type="match status" value="1"/>
</dbReference>
<evidence type="ECO:0000313" key="2">
    <source>
        <dbReference type="EMBL" id="OOQ59945.1"/>
    </source>
</evidence>
<feature type="domain" description="Probable sensor" evidence="1">
    <location>
        <begin position="36"/>
        <end position="124"/>
    </location>
</feature>
<protein>
    <recommendedName>
        <fullName evidence="1">Probable sensor domain-containing protein</fullName>
    </recommendedName>
</protein>
<evidence type="ECO:0000313" key="3">
    <source>
        <dbReference type="Proteomes" id="UP000189739"/>
    </source>
</evidence>
<proteinExistence type="predicted"/>